<protein>
    <submittedName>
        <fullName evidence="3">Uncharacterized protein</fullName>
    </submittedName>
</protein>
<feature type="region of interest" description="Disordered" evidence="1">
    <location>
        <begin position="21"/>
        <end position="40"/>
    </location>
</feature>
<feature type="signal peptide" evidence="2">
    <location>
        <begin position="1"/>
        <end position="18"/>
    </location>
</feature>
<sequence>MQFITLAVAFAFSTGVTSLPVSTRAVKDDPSPSTEASVGAAAPLKAVTTPVTLMAITSSTSINTKTDAAASAGGPSGSNDNLPAEDSASADLSEDDVGDMSSSGAAGSTIVGPSPTGSTGSGSPGSASGAVSGPSPGPSGPAPTVSSGSAPSDTSMDASDFPANGLPSQSGVGQSPMTGLSGPLFAHSTGPSGSSSDGQSDSGPSIQFQPPPPPMSSLSPGFRPQFHGPEGPSHVSAFPFPPAGHPSPQFPYGYPQPFGTPAEDFCLPSFVHSYPAGFAPFYPAGGFPYPSAFGPSI</sequence>
<gene>
    <name evidence="3" type="ORF">PGT21_024143</name>
</gene>
<evidence type="ECO:0000256" key="1">
    <source>
        <dbReference type="SAM" id="MobiDB-lite"/>
    </source>
</evidence>
<organism evidence="3 4">
    <name type="scientific">Puccinia graminis f. sp. tritici</name>
    <dbReference type="NCBI Taxonomy" id="56615"/>
    <lineage>
        <taxon>Eukaryota</taxon>
        <taxon>Fungi</taxon>
        <taxon>Dikarya</taxon>
        <taxon>Basidiomycota</taxon>
        <taxon>Pucciniomycotina</taxon>
        <taxon>Pucciniomycetes</taxon>
        <taxon>Pucciniales</taxon>
        <taxon>Pucciniaceae</taxon>
        <taxon>Puccinia</taxon>
    </lineage>
</organism>
<evidence type="ECO:0000313" key="3">
    <source>
        <dbReference type="EMBL" id="KAA1079785.1"/>
    </source>
</evidence>
<comment type="caution">
    <text evidence="3">The sequence shown here is derived from an EMBL/GenBank/DDBJ whole genome shotgun (WGS) entry which is preliminary data.</text>
</comment>
<dbReference type="Proteomes" id="UP000324748">
    <property type="component" value="Unassembled WGS sequence"/>
</dbReference>
<dbReference type="AlphaFoldDB" id="A0A5B0MS42"/>
<feature type="compositionally biased region" description="Low complexity" evidence="1">
    <location>
        <begin position="107"/>
        <end position="118"/>
    </location>
</feature>
<name>A0A5B0MS42_PUCGR</name>
<feature type="compositionally biased region" description="Low complexity" evidence="1">
    <location>
        <begin position="124"/>
        <end position="134"/>
    </location>
</feature>
<accession>A0A5B0MS42</accession>
<proteinExistence type="predicted"/>
<feature type="compositionally biased region" description="Low complexity" evidence="1">
    <location>
        <begin position="188"/>
        <end position="208"/>
    </location>
</feature>
<feature type="compositionally biased region" description="Low complexity" evidence="1">
    <location>
        <begin position="142"/>
        <end position="152"/>
    </location>
</feature>
<evidence type="ECO:0000313" key="4">
    <source>
        <dbReference type="Proteomes" id="UP000324748"/>
    </source>
</evidence>
<feature type="compositionally biased region" description="Pro residues" evidence="1">
    <location>
        <begin position="239"/>
        <end position="249"/>
    </location>
</feature>
<feature type="chain" id="PRO_5023092777" evidence="2">
    <location>
        <begin position="19"/>
        <end position="297"/>
    </location>
</feature>
<feature type="compositionally biased region" description="Polar residues" evidence="1">
    <location>
        <begin position="166"/>
        <end position="178"/>
    </location>
</feature>
<reference evidence="3 4" key="1">
    <citation type="submission" date="2019-05" db="EMBL/GenBank/DDBJ databases">
        <title>Emergence of the Ug99 lineage of the wheat stem rust pathogen through somatic hybridization.</title>
        <authorList>
            <person name="Li F."/>
            <person name="Upadhyaya N.M."/>
            <person name="Sperschneider J."/>
            <person name="Matny O."/>
            <person name="Nguyen-Phuc H."/>
            <person name="Mago R."/>
            <person name="Raley C."/>
            <person name="Miller M.E."/>
            <person name="Silverstein K.A.T."/>
            <person name="Henningsen E."/>
            <person name="Hirsch C.D."/>
            <person name="Visser B."/>
            <person name="Pretorius Z.A."/>
            <person name="Steffenson B.J."/>
            <person name="Schwessinger B."/>
            <person name="Dodds P.N."/>
            <person name="Figueroa M."/>
        </authorList>
    </citation>
    <scope>NUCLEOTIDE SEQUENCE [LARGE SCALE GENOMIC DNA]</scope>
    <source>
        <strain evidence="3">21-0</strain>
    </source>
</reference>
<dbReference type="EMBL" id="VSWC01000132">
    <property type="protein sequence ID" value="KAA1079785.1"/>
    <property type="molecule type" value="Genomic_DNA"/>
</dbReference>
<keyword evidence="4" id="KW-1185">Reference proteome</keyword>
<evidence type="ECO:0000256" key="2">
    <source>
        <dbReference type="SAM" id="SignalP"/>
    </source>
</evidence>
<feature type="region of interest" description="Disordered" evidence="1">
    <location>
        <begin position="66"/>
        <end position="255"/>
    </location>
</feature>
<keyword evidence="2" id="KW-0732">Signal</keyword>